<organism evidence="3 4">
    <name type="scientific">Drosophila willistoni</name>
    <name type="common">Fruit fly</name>
    <dbReference type="NCBI Taxonomy" id="7260"/>
    <lineage>
        <taxon>Eukaryota</taxon>
        <taxon>Metazoa</taxon>
        <taxon>Ecdysozoa</taxon>
        <taxon>Arthropoda</taxon>
        <taxon>Hexapoda</taxon>
        <taxon>Insecta</taxon>
        <taxon>Pterygota</taxon>
        <taxon>Neoptera</taxon>
        <taxon>Endopterygota</taxon>
        <taxon>Diptera</taxon>
        <taxon>Brachycera</taxon>
        <taxon>Muscomorpha</taxon>
        <taxon>Ephydroidea</taxon>
        <taxon>Drosophilidae</taxon>
        <taxon>Drosophila</taxon>
        <taxon>Sophophora</taxon>
    </lineage>
</organism>
<evidence type="ECO:0000313" key="3">
    <source>
        <dbReference type="EMBL" id="KRF99173.1"/>
    </source>
</evidence>
<feature type="signal peptide" evidence="2">
    <location>
        <begin position="1"/>
        <end position="22"/>
    </location>
</feature>
<evidence type="ECO:0000256" key="1">
    <source>
        <dbReference type="SAM" id="MobiDB-lite"/>
    </source>
</evidence>
<gene>
    <name evidence="3" type="primary">Dwil\GK27854</name>
    <name evidence="3" type="ORF">Dwil_GK27854</name>
</gene>
<feature type="region of interest" description="Disordered" evidence="1">
    <location>
        <begin position="93"/>
        <end position="132"/>
    </location>
</feature>
<feature type="chain" id="PRO_5006387085" description="BPTI/Kunitz inhibitor domain-containing protein" evidence="2">
    <location>
        <begin position="23"/>
        <end position="132"/>
    </location>
</feature>
<evidence type="ECO:0000256" key="2">
    <source>
        <dbReference type="SAM" id="SignalP"/>
    </source>
</evidence>
<protein>
    <recommendedName>
        <fullName evidence="5">BPTI/Kunitz inhibitor domain-containing protein</fullName>
    </recommendedName>
</protein>
<evidence type="ECO:0008006" key="5">
    <source>
        <dbReference type="Google" id="ProtNLM"/>
    </source>
</evidence>
<dbReference type="EMBL" id="CH964154">
    <property type="protein sequence ID" value="KRF99173.1"/>
    <property type="molecule type" value="Genomic_DNA"/>
</dbReference>
<dbReference type="InParanoid" id="A0A0Q9WSF2"/>
<dbReference type="AlphaFoldDB" id="A0A0Q9WSF2"/>
<feature type="compositionally biased region" description="Low complexity" evidence="1">
    <location>
        <begin position="93"/>
        <end position="105"/>
    </location>
</feature>
<feature type="compositionally biased region" description="Basic residues" evidence="1">
    <location>
        <begin position="117"/>
        <end position="132"/>
    </location>
</feature>
<keyword evidence="2" id="KW-0732">Signal</keyword>
<keyword evidence="4" id="KW-1185">Reference proteome</keyword>
<dbReference type="Proteomes" id="UP000007798">
    <property type="component" value="Unassembled WGS sequence"/>
</dbReference>
<evidence type="ECO:0000313" key="4">
    <source>
        <dbReference type="Proteomes" id="UP000007798"/>
    </source>
</evidence>
<name>A0A0Q9WSF2_DROWI</name>
<sequence length="132" mass="15231">MRIIGKILFICLLLQLLEKAKATKRKVDFCHIRVIMIRVMCHPLQHVWIERHGRCVRGFQCVKGYTQSECEKNCLNKQTTTTKTTTQMATIITTTASTTESPNTTANNDLDPDRSTRRPPRTRRTRKSTVLQ</sequence>
<reference evidence="3 4" key="1">
    <citation type="journal article" date="2007" name="Nature">
        <title>Evolution of genes and genomes on the Drosophila phylogeny.</title>
        <authorList>
            <consortium name="Drosophila 12 Genomes Consortium"/>
            <person name="Clark A.G."/>
            <person name="Eisen M.B."/>
            <person name="Smith D.R."/>
            <person name="Bergman C.M."/>
            <person name="Oliver B."/>
            <person name="Markow T.A."/>
            <person name="Kaufman T.C."/>
            <person name="Kellis M."/>
            <person name="Gelbart W."/>
            <person name="Iyer V.N."/>
            <person name="Pollard D.A."/>
            <person name="Sackton T.B."/>
            <person name="Larracuente A.M."/>
            <person name="Singh N.D."/>
            <person name="Abad J.P."/>
            <person name="Abt D.N."/>
            <person name="Adryan B."/>
            <person name="Aguade M."/>
            <person name="Akashi H."/>
            <person name="Anderson W.W."/>
            <person name="Aquadro C.F."/>
            <person name="Ardell D.H."/>
            <person name="Arguello R."/>
            <person name="Artieri C.G."/>
            <person name="Barbash D.A."/>
            <person name="Barker D."/>
            <person name="Barsanti P."/>
            <person name="Batterham P."/>
            <person name="Batzoglou S."/>
            <person name="Begun D."/>
            <person name="Bhutkar A."/>
            <person name="Blanco E."/>
            <person name="Bosak S.A."/>
            <person name="Bradley R.K."/>
            <person name="Brand A.D."/>
            <person name="Brent M.R."/>
            <person name="Brooks A.N."/>
            <person name="Brown R.H."/>
            <person name="Butlin R.K."/>
            <person name="Caggese C."/>
            <person name="Calvi B.R."/>
            <person name="Bernardo de Carvalho A."/>
            <person name="Caspi A."/>
            <person name="Castrezana S."/>
            <person name="Celniker S.E."/>
            <person name="Chang J.L."/>
            <person name="Chapple C."/>
            <person name="Chatterji S."/>
            <person name="Chinwalla A."/>
            <person name="Civetta A."/>
            <person name="Clifton S.W."/>
            <person name="Comeron J.M."/>
            <person name="Costello J.C."/>
            <person name="Coyne J.A."/>
            <person name="Daub J."/>
            <person name="David R.G."/>
            <person name="Delcher A.L."/>
            <person name="Delehaunty K."/>
            <person name="Do C.B."/>
            <person name="Ebling H."/>
            <person name="Edwards K."/>
            <person name="Eickbush T."/>
            <person name="Evans J.D."/>
            <person name="Filipski A."/>
            <person name="Findeiss S."/>
            <person name="Freyhult E."/>
            <person name="Fulton L."/>
            <person name="Fulton R."/>
            <person name="Garcia A.C."/>
            <person name="Gardiner A."/>
            <person name="Garfield D.A."/>
            <person name="Garvin B.E."/>
            <person name="Gibson G."/>
            <person name="Gilbert D."/>
            <person name="Gnerre S."/>
            <person name="Godfrey J."/>
            <person name="Good R."/>
            <person name="Gotea V."/>
            <person name="Gravely B."/>
            <person name="Greenberg A.J."/>
            <person name="Griffiths-Jones S."/>
            <person name="Gross S."/>
            <person name="Guigo R."/>
            <person name="Gustafson E.A."/>
            <person name="Haerty W."/>
            <person name="Hahn M.W."/>
            <person name="Halligan D.L."/>
            <person name="Halpern A.L."/>
            <person name="Halter G.M."/>
            <person name="Han M.V."/>
            <person name="Heger A."/>
            <person name="Hillier L."/>
            <person name="Hinrichs A.S."/>
            <person name="Holmes I."/>
            <person name="Hoskins R.A."/>
            <person name="Hubisz M.J."/>
            <person name="Hultmark D."/>
            <person name="Huntley M.A."/>
            <person name="Jaffe D.B."/>
            <person name="Jagadeeshan S."/>
            <person name="Jeck W.R."/>
            <person name="Johnson J."/>
            <person name="Jones C.D."/>
            <person name="Jordan W.C."/>
            <person name="Karpen G.H."/>
            <person name="Kataoka E."/>
            <person name="Keightley P.D."/>
            <person name="Kheradpour P."/>
            <person name="Kirkness E.F."/>
            <person name="Koerich L.B."/>
            <person name="Kristiansen K."/>
            <person name="Kudrna D."/>
            <person name="Kulathinal R.J."/>
            <person name="Kumar S."/>
            <person name="Kwok R."/>
            <person name="Lander E."/>
            <person name="Langley C.H."/>
            <person name="Lapoint R."/>
            <person name="Lazzaro B.P."/>
            <person name="Lee S.J."/>
            <person name="Levesque L."/>
            <person name="Li R."/>
            <person name="Lin C.F."/>
            <person name="Lin M.F."/>
            <person name="Lindblad-Toh K."/>
            <person name="Llopart A."/>
            <person name="Long M."/>
            <person name="Low L."/>
            <person name="Lozovsky E."/>
            <person name="Lu J."/>
            <person name="Luo M."/>
            <person name="Machado C.A."/>
            <person name="Makalowski W."/>
            <person name="Marzo M."/>
            <person name="Matsuda M."/>
            <person name="Matzkin L."/>
            <person name="McAllister B."/>
            <person name="McBride C.S."/>
            <person name="McKernan B."/>
            <person name="McKernan K."/>
            <person name="Mendez-Lago M."/>
            <person name="Minx P."/>
            <person name="Mollenhauer M.U."/>
            <person name="Montooth K."/>
            <person name="Mount S.M."/>
            <person name="Mu X."/>
            <person name="Myers E."/>
            <person name="Negre B."/>
            <person name="Newfeld S."/>
            <person name="Nielsen R."/>
            <person name="Noor M.A."/>
            <person name="O'Grady P."/>
            <person name="Pachter L."/>
            <person name="Papaceit M."/>
            <person name="Parisi M.J."/>
            <person name="Parisi M."/>
            <person name="Parts L."/>
            <person name="Pedersen J.S."/>
            <person name="Pesole G."/>
            <person name="Phillippy A.M."/>
            <person name="Ponting C.P."/>
            <person name="Pop M."/>
            <person name="Porcelli D."/>
            <person name="Powell J.R."/>
            <person name="Prohaska S."/>
            <person name="Pruitt K."/>
            <person name="Puig M."/>
            <person name="Quesneville H."/>
            <person name="Ram K.R."/>
            <person name="Rand D."/>
            <person name="Rasmussen M.D."/>
            <person name="Reed L.K."/>
            <person name="Reenan R."/>
            <person name="Reily A."/>
            <person name="Remington K.A."/>
            <person name="Rieger T.T."/>
            <person name="Ritchie M.G."/>
            <person name="Robin C."/>
            <person name="Rogers Y.H."/>
            <person name="Rohde C."/>
            <person name="Rozas J."/>
            <person name="Rubenfield M.J."/>
            <person name="Ruiz A."/>
            <person name="Russo S."/>
            <person name="Salzberg S.L."/>
            <person name="Sanchez-Gracia A."/>
            <person name="Saranga D.J."/>
            <person name="Sato H."/>
            <person name="Schaeffer S.W."/>
            <person name="Schatz M.C."/>
            <person name="Schlenke T."/>
            <person name="Schwartz R."/>
            <person name="Segarra C."/>
            <person name="Singh R.S."/>
            <person name="Sirot L."/>
            <person name="Sirota M."/>
            <person name="Sisneros N.B."/>
            <person name="Smith C.D."/>
            <person name="Smith T.F."/>
            <person name="Spieth J."/>
            <person name="Stage D.E."/>
            <person name="Stark A."/>
            <person name="Stephan W."/>
            <person name="Strausberg R.L."/>
            <person name="Strempel S."/>
            <person name="Sturgill D."/>
            <person name="Sutton G."/>
            <person name="Sutton G.G."/>
            <person name="Tao W."/>
            <person name="Teichmann S."/>
            <person name="Tobari Y.N."/>
            <person name="Tomimura Y."/>
            <person name="Tsolas J.M."/>
            <person name="Valente V.L."/>
            <person name="Venter E."/>
            <person name="Venter J.C."/>
            <person name="Vicario S."/>
            <person name="Vieira F.G."/>
            <person name="Vilella A.J."/>
            <person name="Villasante A."/>
            <person name="Walenz B."/>
            <person name="Wang J."/>
            <person name="Wasserman M."/>
            <person name="Watts T."/>
            <person name="Wilson D."/>
            <person name="Wilson R.K."/>
            <person name="Wing R.A."/>
            <person name="Wolfner M.F."/>
            <person name="Wong A."/>
            <person name="Wong G.K."/>
            <person name="Wu C.I."/>
            <person name="Wu G."/>
            <person name="Yamamoto D."/>
            <person name="Yang H.P."/>
            <person name="Yang S.P."/>
            <person name="Yorke J.A."/>
            <person name="Yoshida K."/>
            <person name="Zdobnov E."/>
            <person name="Zhang P."/>
            <person name="Zhang Y."/>
            <person name="Zimin A.V."/>
            <person name="Baldwin J."/>
            <person name="Abdouelleil A."/>
            <person name="Abdulkadir J."/>
            <person name="Abebe A."/>
            <person name="Abera B."/>
            <person name="Abreu J."/>
            <person name="Acer S.C."/>
            <person name="Aftuck L."/>
            <person name="Alexander A."/>
            <person name="An P."/>
            <person name="Anderson E."/>
            <person name="Anderson S."/>
            <person name="Arachi H."/>
            <person name="Azer M."/>
            <person name="Bachantsang P."/>
            <person name="Barry A."/>
            <person name="Bayul T."/>
            <person name="Berlin A."/>
            <person name="Bessette D."/>
            <person name="Bloom T."/>
            <person name="Blye J."/>
            <person name="Boguslavskiy L."/>
            <person name="Bonnet C."/>
            <person name="Boukhgalter B."/>
            <person name="Bourzgui I."/>
            <person name="Brown A."/>
            <person name="Cahill P."/>
            <person name="Channer S."/>
            <person name="Cheshatsang Y."/>
            <person name="Chuda L."/>
            <person name="Citroen M."/>
            <person name="Collymore A."/>
            <person name="Cooke P."/>
            <person name="Costello M."/>
            <person name="D'Aco K."/>
            <person name="Daza R."/>
            <person name="De Haan G."/>
            <person name="DeGray S."/>
            <person name="DeMaso C."/>
            <person name="Dhargay N."/>
            <person name="Dooley K."/>
            <person name="Dooley E."/>
            <person name="Doricent M."/>
            <person name="Dorje P."/>
            <person name="Dorjee K."/>
            <person name="Dupes A."/>
            <person name="Elong R."/>
            <person name="Falk J."/>
            <person name="Farina A."/>
            <person name="Faro S."/>
            <person name="Ferguson D."/>
            <person name="Fisher S."/>
            <person name="Foley C.D."/>
            <person name="Franke A."/>
            <person name="Friedrich D."/>
            <person name="Gadbois L."/>
            <person name="Gearin G."/>
            <person name="Gearin C.R."/>
            <person name="Giannoukos G."/>
            <person name="Goode T."/>
            <person name="Graham J."/>
            <person name="Grandbois E."/>
            <person name="Grewal S."/>
            <person name="Gyaltsen K."/>
            <person name="Hafez N."/>
            <person name="Hagos B."/>
            <person name="Hall J."/>
            <person name="Henson C."/>
            <person name="Hollinger A."/>
            <person name="Honan T."/>
            <person name="Huard M.D."/>
            <person name="Hughes L."/>
            <person name="Hurhula B."/>
            <person name="Husby M.E."/>
            <person name="Kamat A."/>
            <person name="Kanga B."/>
            <person name="Kashin S."/>
            <person name="Khazanovich D."/>
            <person name="Kisner P."/>
            <person name="Lance K."/>
            <person name="Lara M."/>
            <person name="Lee W."/>
            <person name="Lennon N."/>
            <person name="Letendre F."/>
            <person name="LeVine R."/>
            <person name="Lipovsky A."/>
            <person name="Liu X."/>
            <person name="Liu J."/>
            <person name="Liu S."/>
            <person name="Lokyitsang T."/>
            <person name="Lokyitsang Y."/>
            <person name="Lubonja R."/>
            <person name="Lui A."/>
            <person name="MacDonald P."/>
            <person name="Magnisalis V."/>
            <person name="Maru K."/>
            <person name="Matthews C."/>
            <person name="McCusker W."/>
            <person name="McDonough S."/>
            <person name="Mehta T."/>
            <person name="Meldrim J."/>
            <person name="Meneus L."/>
            <person name="Mihai O."/>
            <person name="Mihalev A."/>
            <person name="Mihova T."/>
            <person name="Mittelman R."/>
            <person name="Mlenga V."/>
            <person name="Montmayeur A."/>
            <person name="Mulrain L."/>
            <person name="Navidi A."/>
            <person name="Naylor J."/>
            <person name="Negash T."/>
            <person name="Nguyen T."/>
            <person name="Nguyen N."/>
            <person name="Nicol R."/>
            <person name="Norbu C."/>
            <person name="Norbu N."/>
            <person name="Novod N."/>
            <person name="O'Neill B."/>
            <person name="Osman S."/>
            <person name="Markiewicz E."/>
            <person name="Oyono O.L."/>
            <person name="Patti C."/>
            <person name="Phunkhang P."/>
            <person name="Pierre F."/>
            <person name="Priest M."/>
            <person name="Raghuraman S."/>
            <person name="Rege F."/>
            <person name="Reyes R."/>
            <person name="Rise C."/>
            <person name="Rogov P."/>
            <person name="Ross K."/>
            <person name="Ryan E."/>
            <person name="Settipalli S."/>
            <person name="Shea T."/>
            <person name="Sherpa N."/>
            <person name="Shi L."/>
            <person name="Shih D."/>
            <person name="Sparrow T."/>
            <person name="Spaulding J."/>
            <person name="Stalker J."/>
            <person name="Stange-Thomann N."/>
            <person name="Stavropoulos S."/>
            <person name="Stone C."/>
            <person name="Strader C."/>
            <person name="Tesfaye S."/>
            <person name="Thomson T."/>
            <person name="Thoulutsang Y."/>
            <person name="Thoulutsang D."/>
            <person name="Topham K."/>
            <person name="Topping I."/>
            <person name="Tsamla T."/>
            <person name="Vassiliev H."/>
            <person name="Vo A."/>
            <person name="Wangchuk T."/>
            <person name="Wangdi T."/>
            <person name="Weiand M."/>
            <person name="Wilkinson J."/>
            <person name="Wilson A."/>
            <person name="Yadav S."/>
            <person name="Young G."/>
            <person name="Yu Q."/>
            <person name="Zembek L."/>
            <person name="Zhong D."/>
            <person name="Zimmer A."/>
            <person name="Zwirko Z."/>
            <person name="Jaffe D.B."/>
            <person name="Alvarez P."/>
            <person name="Brockman W."/>
            <person name="Butler J."/>
            <person name="Chin C."/>
            <person name="Gnerre S."/>
            <person name="Grabherr M."/>
            <person name="Kleber M."/>
            <person name="Mauceli E."/>
            <person name="MacCallum I."/>
        </authorList>
    </citation>
    <scope>NUCLEOTIDE SEQUENCE [LARGE SCALE GENOMIC DNA]</scope>
    <source>
        <strain evidence="4">Tucson 14030-0811.24</strain>
    </source>
</reference>
<accession>A0A0Q9WSF2</accession>
<proteinExistence type="predicted"/>